<keyword evidence="1" id="KW-0472">Membrane</keyword>
<dbReference type="Gene3D" id="2.60.120.10">
    <property type="entry name" value="Jelly Rolls"/>
    <property type="match status" value="1"/>
</dbReference>
<evidence type="ECO:0000313" key="2">
    <source>
        <dbReference type="EMBL" id="MBN7773991.1"/>
    </source>
</evidence>
<accession>A0A939DA59</accession>
<comment type="caution">
    <text evidence="2">The sequence shown here is derived from an EMBL/GenBank/DDBJ whole genome shotgun (WGS) entry which is preliminary data.</text>
</comment>
<name>A0A939DA59_CLOAM</name>
<keyword evidence="3" id="KW-1185">Reference proteome</keyword>
<dbReference type="RefSeq" id="WP_206582824.1">
    <property type="nucleotide sequence ID" value="NZ_JAFJZZ010000005.1"/>
</dbReference>
<dbReference type="InterPro" id="IPR014710">
    <property type="entry name" value="RmlC-like_jellyroll"/>
</dbReference>
<dbReference type="EMBL" id="JAFJZZ010000005">
    <property type="protein sequence ID" value="MBN7773991.1"/>
    <property type="molecule type" value="Genomic_DNA"/>
</dbReference>
<dbReference type="Pfam" id="PF05962">
    <property type="entry name" value="HutD"/>
    <property type="match status" value="1"/>
</dbReference>
<dbReference type="InterPro" id="IPR010282">
    <property type="entry name" value="Uncharacterised_HutD/Ves"/>
</dbReference>
<dbReference type="PANTHER" id="PTHR37943:SF1">
    <property type="entry name" value="PROTEIN VES"/>
    <property type="match status" value="1"/>
</dbReference>
<evidence type="ECO:0000256" key="1">
    <source>
        <dbReference type="SAM" id="Phobius"/>
    </source>
</evidence>
<protein>
    <submittedName>
        <fullName evidence="2">HutD family protein</fullName>
    </submittedName>
</protein>
<organism evidence="2 3">
    <name type="scientific">Clostridium aminobutyricum</name>
    <dbReference type="NCBI Taxonomy" id="33953"/>
    <lineage>
        <taxon>Bacteria</taxon>
        <taxon>Bacillati</taxon>
        <taxon>Bacillota</taxon>
        <taxon>Clostridia</taxon>
        <taxon>Eubacteriales</taxon>
        <taxon>Clostridiaceae</taxon>
        <taxon>Clostridium</taxon>
    </lineage>
</organism>
<keyword evidence="1" id="KW-0812">Transmembrane</keyword>
<evidence type="ECO:0000313" key="3">
    <source>
        <dbReference type="Proteomes" id="UP000664545"/>
    </source>
</evidence>
<feature type="transmembrane region" description="Helical" evidence="1">
    <location>
        <begin position="294"/>
        <end position="314"/>
    </location>
</feature>
<keyword evidence="1" id="KW-1133">Transmembrane helix</keyword>
<feature type="transmembrane region" description="Helical" evidence="1">
    <location>
        <begin position="264"/>
        <end position="282"/>
    </location>
</feature>
<dbReference type="PANTHER" id="PTHR37943">
    <property type="entry name" value="PROTEIN VES"/>
    <property type="match status" value="1"/>
</dbReference>
<sequence>MNNIDFKIYKNEDYNTEKWMGGTTTELSIYPKEAKYSDRKFVWRLSSATIDVEESNFTKLPEYDRILIVLENEVVLVHKDERAIRLAQYEQDRFDGNYDTVSFGKITDYNLMVRKGNEGMAEVLSLTPSNTFIKLEKAISYQHISETYYCLEGYCAVTFGKNTCLIRKGDLLVIHYPAGELESIGVMGEGKAIRAYIHFNEEAVKEEREAEIAAPQESNFRDILDAAKVCYTNFRGSKYIFKSRRTLWYDEQLKNSLDRLERTFLPFFVFLVGMAVAAAVSMELLDRQHFAELFLLWLAIDLILVNPLLYFFALPKPIAAHIKKLDSLTEEEKAIYEKQKSENKRLNRLLKKYEITGRNVHKDE</sequence>
<dbReference type="SUPFAM" id="SSF51182">
    <property type="entry name" value="RmlC-like cupins"/>
    <property type="match status" value="1"/>
</dbReference>
<reference evidence="2" key="1">
    <citation type="submission" date="2021-02" db="EMBL/GenBank/DDBJ databases">
        <title>Abyssanaerobacter marinus gen.nov., sp., nov, anaerobic bacterium isolated from the Onnuri vent field of Indian Ocean and suggestion of Mogibacteriaceae fam. nov., and proposal of reclassification of ambiguous this family's genus member.</title>
        <authorList>
            <person name="Kim Y.J."/>
            <person name="Yang J.-A."/>
        </authorList>
    </citation>
    <scope>NUCLEOTIDE SEQUENCE</scope>
    <source>
        <strain evidence="2">DSM 2634</strain>
    </source>
</reference>
<dbReference type="InterPro" id="IPR011051">
    <property type="entry name" value="RmlC_Cupin_sf"/>
</dbReference>
<gene>
    <name evidence="2" type="ORF">JYB65_11510</name>
</gene>
<proteinExistence type="predicted"/>
<dbReference type="AlphaFoldDB" id="A0A939DA59"/>
<dbReference type="Proteomes" id="UP000664545">
    <property type="component" value="Unassembled WGS sequence"/>
</dbReference>